<dbReference type="STRING" id="869279.SE15_12495"/>
<dbReference type="PANTHER" id="PTHR43075:SF1">
    <property type="entry name" value="FORMATE LYASE ACTIVATING ENZYME, PUTATIVE (AFU_ORTHOLOGUE AFUA_2G15630)-RELATED"/>
    <property type="match status" value="1"/>
</dbReference>
<evidence type="ECO:0000256" key="3">
    <source>
        <dbReference type="ARBA" id="ARBA00023004"/>
    </source>
</evidence>
<dbReference type="EMBL" id="LGKO01000005">
    <property type="protein sequence ID" value="KPL82859.1"/>
    <property type="molecule type" value="Genomic_DNA"/>
</dbReference>
<dbReference type="SFLD" id="SFLDG01099">
    <property type="entry name" value="Uncharacterised_Radical_SAM_Su"/>
    <property type="match status" value="1"/>
</dbReference>
<dbReference type="AlphaFoldDB" id="A0A0P6Y1N7"/>
<dbReference type="Proteomes" id="UP000050544">
    <property type="component" value="Unassembled WGS sequence"/>
</dbReference>
<evidence type="ECO:0000313" key="7">
    <source>
        <dbReference type="EMBL" id="KPL82859.1"/>
    </source>
</evidence>
<evidence type="ECO:0000256" key="5">
    <source>
        <dbReference type="PIRSR" id="PIRSR004869-50"/>
    </source>
</evidence>
<gene>
    <name evidence="7" type="ORF">SE15_12495</name>
</gene>
<sequence>MGFQPSYLKLLESGELKRRVETAYAHLEACDLCAWKCRVNRRAGQLGVCRTGEKAKISSYGPHFGEEAPLRGWRGSGTIFFTHCNLRCQYCQNYEISQTDAGVEVEPEELAEIMLRLQHLGCHNINLVSPSHVVAQILAAVLIAAQAGLRIPLVYNTGGYDSMESLQLLDGVVDIYMPDMKYADAEIAKRYSRIPNYPQINQAAVREMHRQVGDLQLDENGLATRGLLVRHLVLPNHLAGTEAIVRFLAQEISPHTYLNIMEQYYPTYRAHWYPEINRRITPEEYRQAVEAAHQAGLYRLDR</sequence>
<dbReference type="GO" id="GO:0046872">
    <property type="term" value="F:metal ion binding"/>
    <property type="evidence" value="ECO:0007669"/>
    <property type="project" value="UniProtKB-KW"/>
</dbReference>
<keyword evidence="4 5" id="KW-0411">Iron-sulfur</keyword>
<evidence type="ECO:0000313" key="8">
    <source>
        <dbReference type="Proteomes" id="UP000050544"/>
    </source>
</evidence>
<comment type="cofactor">
    <cofactor evidence="5">
        <name>[4Fe-4S] cluster</name>
        <dbReference type="ChEBI" id="CHEBI:49883"/>
    </cofactor>
    <text evidence="5">Binds 1 [4Fe-4S] cluster. The cluster is coordinated with 3 cysteines and an exchangeable S-adenosyl-L-methionine.</text>
</comment>
<dbReference type="RefSeq" id="WP_054522422.1">
    <property type="nucleotide sequence ID" value="NZ_LGKO01000005.1"/>
</dbReference>
<dbReference type="PATRIC" id="fig|869279.4.peg.2122"/>
<evidence type="ECO:0000259" key="6">
    <source>
        <dbReference type="Pfam" id="PF04055"/>
    </source>
</evidence>
<feature type="binding site" evidence="5">
    <location>
        <position position="84"/>
    </location>
    <ligand>
        <name>[4Fe-4S] cluster</name>
        <dbReference type="ChEBI" id="CHEBI:49883"/>
        <note>4Fe-4S-S-AdoMet</note>
    </ligand>
</feature>
<dbReference type="GO" id="GO:0003824">
    <property type="term" value="F:catalytic activity"/>
    <property type="evidence" value="ECO:0007669"/>
    <property type="project" value="InterPro"/>
</dbReference>
<evidence type="ECO:0000256" key="4">
    <source>
        <dbReference type="ARBA" id="ARBA00023014"/>
    </source>
</evidence>
<keyword evidence="8" id="KW-1185">Reference proteome</keyword>
<keyword evidence="1 5" id="KW-0949">S-adenosyl-L-methionine</keyword>
<dbReference type="PIRSF" id="PIRSF004869">
    <property type="entry name" value="PflX_prd"/>
    <property type="match status" value="1"/>
</dbReference>
<dbReference type="InterPro" id="IPR040085">
    <property type="entry name" value="MJ0674-like"/>
</dbReference>
<keyword evidence="2 5" id="KW-0479">Metal-binding</keyword>
<dbReference type="GO" id="GO:0051536">
    <property type="term" value="F:iron-sulfur cluster binding"/>
    <property type="evidence" value="ECO:0007669"/>
    <property type="project" value="UniProtKB-KW"/>
</dbReference>
<organism evidence="7 8">
    <name type="scientific">Thermanaerothrix daxensis</name>
    <dbReference type="NCBI Taxonomy" id="869279"/>
    <lineage>
        <taxon>Bacteria</taxon>
        <taxon>Bacillati</taxon>
        <taxon>Chloroflexota</taxon>
        <taxon>Anaerolineae</taxon>
        <taxon>Anaerolineales</taxon>
        <taxon>Anaerolineaceae</taxon>
        <taxon>Thermanaerothrix</taxon>
    </lineage>
</organism>
<feature type="domain" description="Radical SAM core" evidence="6">
    <location>
        <begin position="79"/>
        <end position="199"/>
    </location>
</feature>
<dbReference type="InterPro" id="IPR016431">
    <property type="entry name" value="Pyrv-formate_lyase-activ_prd"/>
</dbReference>
<feature type="binding site" evidence="5">
    <location>
        <position position="91"/>
    </location>
    <ligand>
        <name>[4Fe-4S] cluster</name>
        <dbReference type="ChEBI" id="CHEBI:49883"/>
        <note>4Fe-4S-S-AdoMet</note>
    </ligand>
</feature>
<reference evidence="7 8" key="1">
    <citation type="submission" date="2015-07" db="EMBL/GenBank/DDBJ databases">
        <title>Whole genome sequence of Thermanaerothrix daxensis DSM 23592.</title>
        <authorList>
            <person name="Hemp J."/>
            <person name="Ward L.M."/>
            <person name="Pace L.A."/>
            <person name="Fischer W.W."/>
        </authorList>
    </citation>
    <scope>NUCLEOTIDE SEQUENCE [LARGE SCALE GENOMIC DNA]</scope>
    <source>
        <strain evidence="7 8">GNS-1</strain>
    </source>
</reference>
<proteinExistence type="predicted"/>
<name>A0A0P6Y1N7_9CHLR</name>
<accession>A0A0P6Y1N7</accession>
<dbReference type="OrthoDB" id="9781783at2"/>
<comment type="caution">
    <text evidence="7">The sequence shown here is derived from an EMBL/GenBank/DDBJ whole genome shotgun (WGS) entry which is preliminary data.</text>
</comment>
<dbReference type="SFLD" id="SFLDS00029">
    <property type="entry name" value="Radical_SAM"/>
    <property type="match status" value="1"/>
</dbReference>
<evidence type="ECO:0000256" key="2">
    <source>
        <dbReference type="ARBA" id="ARBA00022723"/>
    </source>
</evidence>
<dbReference type="InterPro" id="IPR058240">
    <property type="entry name" value="rSAM_sf"/>
</dbReference>
<dbReference type="PANTHER" id="PTHR43075">
    <property type="entry name" value="FORMATE LYASE ACTIVATING ENZYME, PUTATIVE (AFU_ORTHOLOGUE AFUA_2G15630)-RELATED"/>
    <property type="match status" value="1"/>
</dbReference>
<dbReference type="SUPFAM" id="SSF102114">
    <property type="entry name" value="Radical SAM enzymes"/>
    <property type="match status" value="1"/>
</dbReference>
<dbReference type="Gene3D" id="3.20.20.70">
    <property type="entry name" value="Aldolase class I"/>
    <property type="match status" value="1"/>
</dbReference>
<dbReference type="Pfam" id="PF04055">
    <property type="entry name" value="Radical_SAM"/>
    <property type="match status" value="1"/>
</dbReference>
<keyword evidence="3 5" id="KW-0408">Iron</keyword>
<dbReference type="InterPro" id="IPR007197">
    <property type="entry name" value="rSAM"/>
</dbReference>
<evidence type="ECO:0000256" key="1">
    <source>
        <dbReference type="ARBA" id="ARBA00022691"/>
    </source>
</evidence>
<dbReference type="InterPro" id="IPR013785">
    <property type="entry name" value="Aldolase_TIM"/>
</dbReference>
<feature type="binding site" evidence="5">
    <location>
        <position position="88"/>
    </location>
    <ligand>
        <name>[4Fe-4S] cluster</name>
        <dbReference type="ChEBI" id="CHEBI:49883"/>
        <note>4Fe-4S-S-AdoMet</note>
    </ligand>
</feature>
<dbReference type="CDD" id="cd01335">
    <property type="entry name" value="Radical_SAM"/>
    <property type="match status" value="1"/>
</dbReference>
<protein>
    <submittedName>
        <fullName evidence="7">Radical SAM protein</fullName>
    </submittedName>
</protein>